<dbReference type="RefSeq" id="WP_185796124.1">
    <property type="nucleotide sequence ID" value="NZ_JACLQD010000001.1"/>
</dbReference>
<dbReference type="AlphaFoldDB" id="A0A842I4N5"/>
<sequence length="401" mass="44706">MLEADAIKVTVPHMTAFLLEGGTSARFERSDLSEGFSESFLQELLFREPDLVPLTQIDPSAVNFIPVCRELTLPKTGGSVFLDVFGITPAGRPVLIECKLWRNPQARREVIAQVLEYAALLRRWSYADLTARLKAKLGWAGENPLFAHVEAHGASLSEAVFTDAVSRNLRSGDFHLLLAGDGIREDATAIAEHIGEKGTRLALVEFQRWRDNSGRQFIVPFIPFKTEVIRQRILTDDRGAALQVVNDDESSVESEAAIAPEQSAVKEANKAFWQSFIDRARFDHPDQSPPRHGGNNWVKILLPPPARWVTAFRMKGRAGLYLVDVPGSGLIERLVEDSASLQEDFGDEPLRLRALHDPNELTIAVDEPDGVTDQLAWLLDASNRLVNVLRPRLSVEEDHRL</sequence>
<reference evidence="1 2" key="1">
    <citation type="journal article" date="2017" name="Int. J. Syst. Evol. Microbiol.">
        <title>Gemmobacter straminiformis sp. nov., isolated from an artificial fountain.</title>
        <authorList>
            <person name="Kang J.Y."/>
            <person name="Kim M.J."/>
            <person name="Chun J."/>
            <person name="Son K.P."/>
            <person name="Jahng K.Y."/>
        </authorList>
    </citation>
    <scope>NUCLEOTIDE SEQUENCE [LARGE SCALE GENOMIC DNA]</scope>
    <source>
        <strain evidence="1 2">CAM-8</strain>
    </source>
</reference>
<dbReference type="GO" id="GO:0003676">
    <property type="term" value="F:nucleic acid binding"/>
    <property type="evidence" value="ECO:0007669"/>
    <property type="project" value="InterPro"/>
</dbReference>
<evidence type="ECO:0008006" key="3">
    <source>
        <dbReference type="Google" id="ProtNLM"/>
    </source>
</evidence>
<dbReference type="Proteomes" id="UP000555411">
    <property type="component" value="Unassembled WGS sequence"/>
</dbReference>
<dbReference type="InterPro" id="IPR011856">
    <property type="entry name" value="tRNA_endonuc-like_dom_sf"/>
</dbReference>
<evidence type="ECO:0000313" key="1">
    <source>
        <dbReference type="EMBL" id="MBC2834531.1"/>
    </source>
</evidence>
<comment type="caution">
    <text evidence="1">The sequence shown here is derived from an EMBL/GenBank/DDBJ whole genome shotgun (WGS) entry which is preliminary data.</text>
</comment>
<evidence type="ECO:0000313" key="2">
    <source>
        <dbReference type="Proteomes" id="UP000555411"/>
    </source>
</evidence>
<dbReference type="Gene3D" id="3.40.1350.10">
    <property type="match status" value="1"/>
</dbReference>
<organism evidence="1 2">
    <name type="scientific">Paragemmobacter straminiformis</name>
    <dbReference type="NCBI Taxonomy" id="2045119"/>
    <lineage>
        <taxon>Bacteria</taxon>
        <taxon>Pseudomonadati</taxon>
        <taxon>Pseudomonadota</taxon>
        <taxon>Alphaproteobacteria</taxon>
        <taxon>Rhodobacterales</taxon>
        <taxon>Paracoccaceae</taxon>
        <taxon>Paragemmobacter</taxon>
    </lineage>
</organism>
<proteinExistence type="predicted"/>
<protein>
    <recommendedName>
        <fullName evidence="3">DUF91 domain-containing protein</fullName>
    </recommendedName>
</protein>
<gene>
    <name evidence="1" type="ORF">H7F16_03370</name>
</gene>
<keyword evidence="2" id="KW-1185">Reference proteome</keyword>
<accession>A0A842I4N5</accession>
<dbReference type="EMBL" id="JACLQD010000001">
    <property type="protein sequence ID" value="MBC2834531.1"/>
    <property type="molecule type" value="Genomic_DNA"/>
</dbReference>
<name>A0A842I4N5_9RHOB</name>